<dbReference type="VEuPathDB" id="GiardiaDB:GMRT_11967"/>
<name>A0A4Z1STL5_GIAMU</name>
<dbReference type="EMBL" id="VDLU01000002">
    <property type="protein sequence ID" value="TNJ29224.1"/>
    <property type="molecule type" value="Genomic_DNA"/>
</dbReference>
<proteinExistence type="predicted"/>
<dbReference type="Proteomes" id="UP000315496">
    <property type="component" value="Chromosome 2"/>
</dbReference>
<evidence type="ECO:0000313" key="2">
    <source>
        <dbReference type="EMBL" id="TNJ29224.1"/>
    </source>
</evidence>
<dbReference type="OrthoDB" id="10255914at2759"/>
<reference evidence="2 3" key="1">
    <citation type="submission" date="2019-05" db="EMBL/GenBank/DDBJ databases">
        <title>The compact genome of Giardia muris reveals important steps in the evolution of intestinal protozoan parasites.</title>
        <authorList>
            <person name="Xu F."/>
            <person name="Jimenez-Gonzalez A."/>
            <person name="Einarsson E."/>
            <person name="Astvaldsson A."/>
            <person name="Peirasmaki D."/>
            <person name="Eckmann L."/>
            <person name="Andersson J.O."/>
            <person name="Svard S.G."/>
            <person name="Jerlstrom-Hultqvist J."/>
        </authorList>
    </citation>
    <scope>NUCLEOTIDE SEQUENCE [LARGE SCALE GENOMIC DNA]</scope>
    <source>
        <strain evidence="2 3">Roberts-Thomson</strain>
    </source>
</reference>
<protein>
    <submittedName>
        <fullName evidence="2">Uncharacterized protein</fullName>
    </submittedName>
</protein>
<feature type="transmembrane region" description="Helical" evidence="1">
    <location>
        <begin position="868"/>
        <end position="886"/>
    </location>
</feature>
<dbReference type="SUPFAM" id="SSF48371">
    <property type="entry name" value="ARM repeat"/>
    <property type="match status" value="1"/>
</dbReference>
<keyword evidence="1" id="KW-1133">Transmembrane helix</keyword>
<dbReference type="InterPro" id="IPR016024">
    <property type="entry name" value="ARM-type_fold"/>
</dbReference>
<dbReference type="AlphaFoldDB" id="A0A4Z1STL5"/>
<feature type="transmembrane region" description="Helical" evidence="1">
    <location>
        <begin position="898"/>
        <end position="917"/>
    </location>
</feature>
<keyword evidence="3" id="KW-1185">Reference proteome</keyword>
<keyword evidence="1" id="KW-0812">Transmembrane</keyword>
<evidence type="ECO:0000256" key="1">
    <source>
        <dbReference type="SAM" id="Phobius"/>
    </source>
</evidence>
<feature type="transmembrane region" description="Helical" evidence="1">
    <location>
        <begin position="923"/>
        <end position="943"/>
    </location>
</feature>
<comment type="caution">
    <text evidence="2">The sequence shown here is derived from an EMBL/GenBank/DDBJ whole genome shotgun (WGS) entry which is preliminary data.</text>
</comment>
<sequence>MHPALLASLIHEALRPETPNDRREAISLSLGQTLAFEHGFFEALGEVIANPDLALDVRIAALSQVRTSLAGGHIPNSATDSIIHSLLTVIGETLDPPLLSASIHSLSSVLAHSPTELFQRLIVVLRTFKCTCSAVMAALDLTSMASAMQPTLIPLDELDTRFLQLMNDTFEQVNLSILCTGRTVTQGYALFLQYLVQLIAAFHRNVHLGAAIRVVTAALPVTATPEYACLEKLVAQLDECLAWGDPSASGDAWRCLTRVVRLYGSLPDRVWKLCALAGHIISTMCMNPESLTHRHLALSGEPLLQPIMLPFTAPKYGEQAYQSFVVGPVEFLHAVLESGPFQTDDDAAAYLFSLPEIQGAVRGMLYCGCSIDHDDLISWLEDPFTTALSDIVGGKDSPCLDLLVEMVFSYQNFIAKHFLEALRTTTHNYATSFAGADETALLAFLQLDSALATLGAVWPGLTIEPGSFVDDETVVTEHDIYCVFERLFVLCQSICVAFKKGDPPSLPRNLSLLCLRRVLLCLSFIQPSIPLCFVENTLNFLYAMLTTEVGLGLHVLAAGVITSLLTDVTALEDQTLCIVEGSFVPAVLQYALGALEVLLASDGGFVESHALLLGNLLLSTLTFVSREQDRLKIAVGPSSTPDMPPNVIQLASILPAVFRILTSVGTGNGAILRTLVQCVQRVIEIAVYAYIGEGYGPFAAPTLSTLQFLLSLLRGTCPEAVLDAIRAAIYLLRHCDVSPTSVAPIFTALLSYQDELMGEWVVPVEEKARVQTLLVDTLSSALSLFPLLGLHLGQLLTCLDKPGYQEITWKNVIVELVSVLIEALLHSPQGVGFFFEHEDLLGDVVEYIDSYVFAPHDMGLSLSVISPLAQPGAMLLLLAARCAVLSERCASLRGKEAWLYPLSALVSILSTRVLAWLSGSAHFAGFIMLYVTGICEILEPVLYRSRINAFCQALLQLRQYTGLGAEHIKVVFHQLGNMVTQAVGSFLAGNRDEEDKLFRGYAEGLRIAFLAE</sequence>
<gene>
    <name evidence="2" type="ORF">GMRT_11967</name>
</gene>
<organism evidence="2 3">
    <name type="scientific">Giardia muris</name>
    <dbReference type="NCBI Taxonomy" id="5742"/>
    <lineage>
        <taxon>Eukaryota</taxon>
        <taxon>Metamonada</taxon>
        <taxon>Diplomonadida</taxon>
        <taxon>Hexamitidae</taxon>
        <taxon>Giardiinae</taxon>
        <taxon>Giardia</taxon>
    </lineage>
</organism>
<keyword evidence="1" id="KW-0472">Membrane</keyword>
<accession>A0A4Z1STL5</accession>
<evidence type="ECO:0000313" key="3">
    <source>
        <dbReference type="Proteomes" id="UP000315496"/>
    </source>
</evidence>